<dbReference type="GO" id="GO:0047804">
    <property type="term" value="F:cysteine-S-conjugate beta-lyase activity"/>
    <property type="evidence" value="ECO:0007669"/>
    <property type="project" value="UniProtKB-EC"/>
</dbReference>
<keyword evidence="8" id="KW-1185">Reference proteome</keyword>
<dbReference type="RefSeq" id="WP_044634760.1">
    <property type="nucleotide sequence ID" value="NZ_CDNC01000023.1"/>
</dbReference>
<dbReference type="PANTHER" id="PTHR43525:SF1">
    <property type="entry name" value="PROTEIN MALY"/>
    <property type="match status" value="1"/>
</dbReference>
<evidence type="ECO:0000259" key="6">
    <source>
        <dbReference type="Pfam" id="PF00155"/>
    </source>
</evidence>
<protein>
    <recommendedName>
        <fullName evidence="2">cysteine-S-conjugate beta-lyase</fullName>
        <ecNumber evidence="2">4.4.1.13</ecNumber>
    </recommendedName>
</protein>
<proteinExistence type="inferred from homology"/>
<dbReference type="OrthoDB" id="367386at2"/>
<dbReference type="EC" id="4.4.1.13" evidence="2"/>
<name>A0A0B7H061_TREPH</name>
<reference evidence="8" key="1">
    <citation type="submission" date="2015-01" db="EMBL/GenBank/DDBJ databases">
        <authorList>
            <person name="Manzoor Shahid"/>
            <person name="Zubair Saima"/>
        </authorList>
    </citation>
    <scope>NUCLEOTIDE SEQUENCE [LARGE SCALE GENOMIC DNA]</scope>
    <source>
        <strain evidence="8">V1</strain>
    </source>
</reference>
<dbReference type="InterPro" id="IPR051798">
    <property type="entry name" value="Class-II_PLP-Dep_Aminotrans"/>
</dbReference>
<feature type="domain" description="Aminotransferase class I/classII large" evidence="6">
    <location>
        <begin position="33"/>
        <end position="386"/>
    </location>
</feature>
<evidence type="ECO:0000256" key="2">
    <source>
        <dbReference type="ARBA" id="ARBA00012224"/>
    </source>
</evidence>
<keyword evidence="3" id="KW-0663">Pyridoxal phosphate</keyword>
<dbReference type="InterPro" id="IPR015424">
    <property type="entry name" value="PyrdxlP-dep_Trfase"/>
</dbReference>
<keyword evidence="4" id="KW-0456">Lyase</keyword>
<dbReference type="GO" id="GO:0030170">
    <property type="term" value="F:pyridoxal phosphate binding"/>
    <property type="evidence" value="ECO:0007669"/>
    <property type="project" value="InterPro"/>
</dbReference>
<dbReference type="AlphaFoldDB" id="A0A0B7H061"/>
<dbReference type="NCBIfam" id="TIGR04350">
    <property type="entry name" value="C_S_lyase_PatB"/>
    <property type="match status" value="1"/>
</dbReference>
<evidence type="ECO:0000256" key="5">
    <source>
        <dbReference type="ARBA" id="ARBA00037974"/>
    </source>
</evidence>
<dbReference type="CDD" id="cd00609">
    <property type="entry name" value="AAT_like"/>
    <property type="match status" value="1"/>
</dbReference>
<evidence type="ECO:0000313" key="7">
    <source>
        <dbReference type="EMBL" id="CEM62316.1"/>
    </source>
</evidence>
<dbReference type="Pfam" id="PF00155">
    <property type="entry name" value="Aminotran_1_2"/>
    <property type="match status" value="1"/>
</dbReference>
<dbReference type="InterPro" id="IPR027619">
    <property type="entry name" value="C-S_lyase_PatB-like"/>
</dbReference>
<evidence type="ECO:0000256" key="3">
    <source>
        <dbReference type="ARBA" id="ARBA00022898"/>
    </source>
</evidence>
<dbReference type="SUPFAM" id="SSF53383">
    <property type="entry name" value="PLP-dependent transferases"/>
    <property type="match status" value="1"/>
</dbReference>
<dbReference type="Proteomes" id="UP000042527">
    <property type="component" value="Unassembled WGS sequence"/>
</dbReference>
<evidence type="ECO:0000313" key="8">
    <source>
        <dbReference type="Proteomes" id="UP000042527"/>
    </source>
</evidence>
<dbReference type="EMBL" id="CDNC01000023">
    <property type="protein sequence ID" value="CEM62316.1"/>
    <property type="molecule type" value="Genomic_DNA"/>
</dbReference>
<dbReference type="InterPro" id="IPR015422">
    <property type="entry name" value="PyrdxlP-dep_Trfase_small"/>
</dbReference>
<dbReference type="Gene3D" id="3.40.640.10">
    <property type="entry name" value="Type I PLP-dependent aspartate aminotransferase-like (Major domain)"/>
    <property type="match status" value="1"/>
</dbReference>
<dbReference type="PANTHER" id="PTHR43525">
    <property type="entry name" value="PROTEIN MALY"/>
    <property type="match status" value="1"/>
</dbReference>
<comment type="cofactor">
    <cofactor evidence="1">
        <name>pyridoxal 5'-phosphate</name>
        <dbReference type="ChEBI" id="CHEBI:597326"/>
    </cofactor>
</comment>
<evidence type="ECO:0000256" key="4">
    <source>
        <dbReference type="ARBA" id="ARBA00023239"/>
    </source>
</evidence>
<dbReference type="InterPro" id="IPR004839">
    <property type="entry name" value="Aminotransferase_I/II_large"/>
</dbReference>
<accession>A0A0B7H061</accession>
<evidence type="ECO:0000256" key="1">
    <source>
        <dbReference type="ARBA" id="ARBA00001933"/>
    </source>
</evidence>
<comment type="similarity">
    <text evidence="5">Belongs to the class-II pyridoxal-phosphate-dependent aminotransferase family. MalY/PatB cystathionine beta-lyase subfamily.</text>
</comment>
<gene>
    <name evidence="7" type="primary">hly</name>
    <name evidence="7" type="ORF">TPHV1_30211</name>
</gene>
<dbReference type="Gene3D" id="3.90.1150.10">
    <property type="entry name" value="Aspartate Aminotransferase, domain 1"/>
    <property type="match status" value="1"/>
</dbReference>
<dbReference type="InterPro" id="IPR015421">
    <property type="entry name" value="PyrdxlP-dep_Trfase_major"/>
</dbReference>
<organism evidence="7 8">
    <name type="scientific">Treponema phagedenis</name>
    <dbReference type="NCBI Taxonomy" id="162"/>
    <lineage>
        <taxon>Bacteria</taxon>
        <taxon>Pseudomonadati</taxon>
        <taxon>Spirochaetota</taxon>
        <taxon>Spirochaetia</taxon>
        <taxon>Spirochaetales</taxon>
        <taxon>Treponemataceae</taxon>
        <taxon>Treponema</taxon>
    </lineage>
</organism>
<sequence>MKYDFTTKVNRKGQGSYKWQDMYKKNPNVSEGVVPLSVADMEFLTQPELKAGLKKTIDEMILGYTGPTSEYKTAVISWMQRRHNFHIEADWIVNTAGVVPAFFTGIREFTNEGDGVIIMSPVYYPFYNAIKLQNRNIVDCPLIEKDGYYTIDYKLFDELARNPKNKILLFCSPHNPVGRVWKKEELEKLSDLIIKNDLLLLSDEIHFDLVMPNYKHTVFQTLSDDLAEKTLTFTAPSKTFNIAGMGLSNAIIKNKELRTRFIAALDTISASPMTALGFKACEIVYNECEQWLEECLKVIDTNQRLLHTWFKANHPAIKAPLIEGTYLQWVDFRALGLDNESLENFMIHEAELFLDEGYIFGKNGSGFERFNLAAPTKILEEALDRLDRALKKLGK</sequence>